<evidence type="ECO:0000313" key="2">
    <source>
        <dbReference type="Proteomes" id="UP000663722"/>
    </source>
</evidence>
<dbReference type="KEGG" id="dmm:dnm_057450"/>
<protein>
    <recommendedName>
        <fullName evidence="3">BREX-4 system phosphatase PglZ</fullName>
    </recommendedName>
</protein>
<accession>A0A975BQT3</accession>
<name>A0A975BQT3_9BACT</name>
<evidence type="ECO:0008006" key="3">
    <source>
        <dbReference type="Google" id="ProtNLM"/>
    </source>
</evidence>
<dbReference type="NCBIfam" id="NF033445">
    <property type="entry name" value="BREX_PglZ_4"/>
    <property type="match status" value="1"/>
</dbReference>
<dbReference type="Pfam" id="PF08665">
    <property type="entry name" value="PglZ"/>
    <property type="match status" value="1"/>
</dbReference>
<reference evidence="1" key="1">
    <citation type="journal article" date="2021" name="Microb. Physiol.">
        <title>Proteogenomic Insights into the Physiology of Marine, Sulfate-Reducing, Filamentous Desulfonema limicola and Desulfonema magnum.</title>
        <authorList>
            <person name="Schnaars V."/>
            <person name="Wohlbrand L."/>
            <person name="Scheve S."/>
            <person name="Hinrichs C."/>
            <person name="Reinhardt R."/>
            <person name="Rabus R."/>
        </authorList>
    </citation>
    <scope>NUCLEOTIDE SEQUENCE</scope>
    <source>
        <strain evidence="1">4be13</strain>
    </source>
</reference>
<sequence length="797" mass="94877">MIKNFKFIEELYSEIDSEKKDKSPAVQRYPIRLIFLNSFNSLNLITDYFSKQAVDVLELNKLLPHNDGWLTSDDIINSIKLLEDDTVIVPFSEILRFKNTAEFNTILTGLFEIENSDTNHSKKIKRIYIPLVGMKERFERDFWKTFHRRGNWAPIWYLEEPFNKKIKIYQISFEADLLCNFKTINNTLGWLDLWKQNDLEVVICKSGTLRYLYKDFLPDMMFFPEEISTPEDYLEKIIGLKIPIEYKKSDSPFWESLINEISRKNDNPLSLTFENFIHQHFNVNDFGATSKSDLLMYRFQHRDKYSRWLLKQWFINQDDLKDSYLFNIMSDLKLYSDDEFIEKIWLKIFDVSIPVPKDILSERKSYLNIIHKDYKISFHQIEGKLRDKLNQLSDNSIEIQADYLTNITFVERKYLIESFKNSAEADRSKYREAIRTIYPELFYYLRWENVTLNSEVSDNRIKEYFQEYNLSKVLDQKSDKLTNILNEINKNAETFYKWYYEVENYPEFKDGYIVWIDGLGAEWLALTEYLINTYGRKRNKIVKKRCIKKVNLPSITECNYFDNAVRILELDKYIHNENPYKHPDDLIKQIELIENIVRKEIIETHHDKIIVVSDHGFTFLAQKKFGNHKKYDFSESNHEGRCMWTEENYQNESEFILHKIDSGKCKEKKALIALKHTSLHNTPYREVHGGATPEEVLVPCFVISKIDDSIIYEIKLLTKELSTKNPIMDILIKPQPSTPPVLTFKGSFIKLKQKDEKWRASLKGFKPGNYQFKLNVQEQKFEMEVSIEGGMKEKELF</sequence>
<gene>
    <name evidence="1" type="ORF">dnm_057450</name>
</gene>
<evidence type="ECO:0000313" key="1">
    <source>
        <dbReference type="EMBL" id="QTA89688.1"/>
    </source>
</evidence>
<organism evidence="1 2">
    <name type="scientific">Desulfonema magnum</name>
    <dbReference type="NCBI Taxonomy" id="45655"/>
    <lineage>
        <taxon>Bacteria</taxon>
        <taxon>Pseudomonadati</taxon>
        <taxon>Thermodesulfobacteriota</taxon>
        <taxon>Desulfobacteria</taxon>
        <taxon>Desulfobacterales</taxon>
        <taxon>Desulfococcaceae</taxon>
        <taxon>Desulfonema</taxon>
    </lineage>
</organism>
<keyword evidence="2" id="KW-1185">Reference proteome</keyword>
<dbReference type="AlphaFoldDB" id="A0A975BQT3"/>
<proteinExistence type="predicted"/>
<dbReference type="EMBL" id="CP061800">
    <property type="protein sequence ID" value="QTA89688.1"/>
    <property type="molecule type" value="Genomic_DNA"/>
</dbReference>
<dbReference type="Proteomes" id="UP000663722">
    <property type="component" value="Chromosome"/>
</dbReference>
<dbReference type="RefSeq" id="WP_207678199.1">
    <property type="nucleotide sequence ID" value="NZ_CP061800.1"/>
</dbReference>